<proteinExistence type="predicted"/>
<gene>
    <name evidence="1" type="ORF">QUG92_08735</name>
</gene>
<reference evidence="1 2" key="1">
    <citation type="submission" date="2023-06" db="EMBL/GenBank/DDBJ databases">
        <authorList>
            <person name="Feng G."/>
            <person name="Li J."/>
            <person name="Zhu H."/>
        </authorList>
    </citation>
    <scope>NUCLEOTIDE SEQUENCE [LARGE SCALE GENOMIC DNA]</scope>
    <source>
        <strain evidence="1 2">RHCKG23</strain>
    </source>
</reference>
<dbReference type="Proteomes" id="UP001237823">
    <property type="component" value="Unassembled WGS sequence"/>
</dbReference>
<organism evidence="1 2">
    <name type="scientific">Curtobacterium citri</name>
    <dbReference type="NCBI Taxonomy" id="3055139"/>
    <lineage>
        <taxon>Bacteria</taxon>
        <taxon>Bacillati</taxon>
        <taxon>Actinomycetota</taxon>
        <taxon>Actinomycetes</taxon>
        <taxon>Micrococcales</taxon>
        <taxon>Microbacteriaceae</taxon>
        <taxon>Curtobacterium</taxon>
    </lineage>
</organism>
<evidence type="ECO:0000313" key="1">
    <source>
        <dbReference type="EMBL" id="MDM7885190.1"/>
    </source>
</evidence>
<dbReference type="RefSeq" id="WP_289458755.1">
    <property type="nucleotide sequence ID" value="NZ_JAUCML010000004.1"/>
</dbReference>
<protein>
    <recommendedName>
        <fullName evidence="3">Restriction endonuclease</fullName>
    </recommendedName>
</protein>
<evidence type="ECO:0000313" key="2">
    <source>
        <dbReference type="Proteomes" id="UP001237823"/>
    </source>
</evidence>
<dbReference type="InterPro" id="IPR058672">
    <property type="entry name" value="RE_put_halobact"/>
</dbReference>
<sequence length="184" mass="20417">MAYPLWSYFPRNARPESWAEMLCAAVADQRAVLDTTVPVPAGTDQPTSDGVLEVLRPSMEGLGYLVEAGKSRHQRIERPVLFGENGRAEVTYEIDAFHDGLGIAVEVEAGRGAMSNAAYRDIIRTSLLLDADYFVLMMPISYRYQSSGRTSSTDAYAKTREQLSAIYASQRLRLPFKAVLLIGY</sequence>
<keyword evidence="2" id="KW-1185">Reference proteome</keyword>
<evidence type="ECO:0008006" key="3">
    <source>
        <dbReference type="Google" id="ProtNLM"/>
    </source>
</evidence>
<name>A0ABT7T6I0_9MICO</name>
<dbReference type="EMBL" id="JAUCML010000004">
    <property type="protein sequence ID" value="MDM7885190.1"/>
    <property type="molecule type" value="Genomic_DNA"/>
</dbReference>
<accession>A0ABT7T6I0</accession>
<dbReference type="Pfam" id="PF26497">
    <property type="entry name" value="Halo_RE"/>
    <property type="match status" value="1"/>
</dbReference>
<comment type="caution">
    <text evidence="1">The sequence shown here is derived from an EMBL/GenBank/DDBJ whole genome shotgun (WGS) entry which is preliminary data.</text>
</comment>